<evidence type="ECO:0000256" key="2">
    <source>
        <dbReference type="ARBA" id="ARBA00022692"/>
    </source>
</evidence>
<dbReference type="InterPro" id="IPR023395">
    <property type="entry name" value="MCP_dom_sf"/>
</dbReference>
<evidence type="ECO:0000256" key="5">
    <source>
        <dbReference type="ARBA" id="ARBA00023274"/>
    </source>
</evidence>
<comment type="subcellular location">
    <subcellularLocation>
        <location evidence="1">Membrane</location>
    </subcellularLocation>
</comment>
<keyword evidence="4" id="KW-0472">Membrane</keyword>
<protein>
    <submittedName>
        <fullName evidence="6">Uncharacterized protein</fullName>
    </submittedName>
</protein>
<sequence>MAGSASHCSKYLIFHLTLVSYEKRKALRKDEIGNIATLLIGSTIGVISSSPTFPLEVARKHMQKLGITALYIKLHATRCNKTKTPGPSAKYALKVLARAGMKVGRIVNIIVVKGELEACLGTPQATGFVGSLPMEEFFQPNNILLEIQKILENAKNAHSVHDELLNYMNEKKKQTLRACGGMKQDFCFLDVDEDKEDV</sequence>
<keyword evidence="3" id="KW-0689">Ribosomal protein</keyword>
<dbReference type="Gene3D" id="3.30.420.80">
    <property type="entry name" value="Ribosomal protein S11"/>
    <property type="match status" value="1"/>
</dbReference>
<organism evidence="6 7">
    <name type="scientific">Zingiber officinale</name>
    <name type="common">Ginger</name>
    <name type="synonym">Amomum zingiber</name>
    <dbReference type="NCBI Taxonomy" id="94328"/>
    <lineage>
        <taxon>Eukaryota</taxon>
        <taxon>Viridiplantae</taxon>
        <taxon>Streptophyta</taxon>
        <taxon>Embryophyta</taxon>
        <taxon>Tracheophyta</taxon>
        <taxon>Spermatophyta</taxon>
        <taxon>Magnoliopsida</taxon>
        <taxon>Liliopsida</taxon>
        <taxon>Zingiberales</taxon>
        <taxon>Zingiberaceae</taxon>
        <taxon>Zingiber</taxon>
    </lineage>
</organism>
<keyword evidence="2" id="KW-0812">Transmembrane</keyword>
<gene>
    <name evidence="6" type="ORF">ZIOFF_022803</name>
</gene>
<evidence type="ECO:0000256" key="1">
    <source>
        <dbReference type="ARBA" id="ARBA00004370"/>
    </source>
</evidence>
<dbReference type="GO" id="GO:0006412">
    <property type="term" value="P:translation"/>
    <property type="evidence" value="ECO:0007669"/>
    <property type="project" value="InterPro"/>
</dbReference>
<comment type="caution">
    <text evidence="6">The sequence shown here is derived from an EMBL/GenBank/DDBJ whole genome shotgun (WGS) entry which is preliminary data.</text>
</comment>
<accession>A0A8J5HM82</accession>
<dbReference type="GO" id="GO:0005840">
    <property type="term" value="C:ribosome"/>
    <property type="evidence" value="ECO:0007669"/>
    <property type="project" value="UniProtKB-KW"/>
</dbReference>
<dbReference type="GO" id="GO:1990904">
    <property type="term" value="C:ribonucleoprotein complex"/>
    <property type="evidence" value="ECO:0007669"/>
    <property type="project" value="UniProtKB-KW"/>
</dbReference>
<evidence type="ECO:0000313" key="7">
    <source>
        <dbReference type="Proteomes" id="UP000734854"/>
    </source>
</evidence>
<dbReference type="GO" id="GO:0016020">
    <property type="term" value="C:membrane"/>
    <property type="evidence" value="ECO:0007669"/>
    <property type="project" value="UniProtKB-SubCell"/>
</dbReference>
<evidence type="ECO:0000256" key="4">
    <source>
        <dbReference type="ARBA" id="ARBA00023136"/>
    </source>
</evidence>
<name>A0A8J5HM82_ZINOF</name>
<dbReference type="EMBL" id="JACMSC010000006">
    <property type="protein sequence ID" value="KAG6519310.1"/>
    <property type="molecule type" value="Genomic_DNA"/>
</dbReference>
<dbReference type="GO" id="GO:0003735">
    <property type="term" value="F:structural constituent of ribosome"/>
    <property type="evidence" value="ECO:0007669"/>
    <property type="project" value="InterPro"/>
</dbReference>
<proteinExistence type="predicted"/>
<dbReference type="SUPFAM" id="SSF103506">
    <property type="entry name" value="Mitochondrial carrier"/>
    <property type="match status" value="1"/>
</dbReference>
<reference evidence="6 7" key="1">
    <citation type="submission" date="2020-08" db="EMBL/GenBank/DDBJ databases">
        <title>Plant Genome Project.</title>
        <authorList>
            <person name="Zhang R.-G."/>
        </authorList>
    </citation>
    <scope>NUCLEOTIDE SEQUENCE [LARGE SCALE GENOMIC DNA]</scope>
    <source>
        <tissue evidence="6">Rhizome</tissue>
    </source>
</reference>
<dbReference type="AlphaFoldDB" id="A0A8J5HM82"/>
<evidence type="ECO:0000256" key="3">
    <source>
        <dbReference type="ARBA" id="ARBA00022980"/>
    </source>
</evidence>
<keyword evidence="7" id="KW-1185">Reference proteome</keyword>
<keyword evidence="5" id="KW-0687">Ribonucleoprotein</keyword>
<dbReference type="Proteomes" id="UP000734854">
    <property type="component" value="Unassembled WGS sequence"/>
</dbReference>
<evidence type="ECO:0000313" key="6">
    <source>
        <dbReference type="EMBL" id="KAG6519310.1"/>
    </source>
</evidence>
<dbReference type="InterPro" id="IPR036967">
    <property type="entry name" value="Ribosomal_uS11_sf"/>
</dbReference>